<evidence type="ECO:0000259" key="4">
    <source>
        <dbReference type="SMART" id="SM00421"/>
    </source>
</evidence>
<reference evidence="6" key="1">
    <citation type="journal article" date="2019" name="Int. J. Syst. Evol. Microbiol.">
        <title>The Global Catalogue of Microorganisms (GCM) 10K type strain sequencing project: providing services to taxonomists for standard genome sequencing and annotation.</title>
        <authorList>
            <consortium name="The Broad Institute Genomics Platform"/>
            <consortium name="The Broad Institute Genome Sequencing Center for Infectious Disease"/>
            <person name="Wu L."/>
            <person name="Ma J."/>
        </authorList>
    </citation>
    <scope>NUCLEOTIDE SEQUENCE [LARGE SCALE GENOMIC DNA]</scope>
    <source>
        <strain evidence="6">DT92</strain>
    </source>
</reference>
<evidence type="ECO:0000256" key="2">
    <source>
        <dbReference type="SAM" id="Coils"/>
    </source>
</evidence>
<dbReference type="InterPro" id="IPR011990">
    <property type="entry name" value="TPR-like_helical_dom_sf"/>
</dbReference>
<keyword evidence="3" id="KW-0812">Transmembrane</keyword>
<accession>A0ABW5ATD4</accession>
<evidence type="ECO:0000313" key="6">
    <source>
        <dbReference type="Proteomes" id="UP001597344"/>
    </source>
</evidence>
<dbReference type="Proteomes" id="UP001597344">
    <property type="component" value="Unassembled WGS sequence"/>
</dbReference>
<dbReference type="InterPro" id="IPR036388">
    <property type="entry name" value="WH-like_DNA-bd_sf"/>
</dbReference>
<dbReference type="PROSITE" id="PS50293">
    <property type="entry name" value="TPR_REGION"/>
    <property type="match status" value="1"/>
</dbReference>
<gene>
    <name evidence="5" type="ORF">ACFSJT_02845</name>
</gene>
<keyword evidence="3" id="KW-0472">Membrane</keyword>
<dbReference type="Gene3D" id="1.10.10.10">
    <property type="entry name" value="Winged helix-like DNA-binding domain superfamily/Winged helix DNA-binding domain"/>
    <property type="match status" value="1"/>
</dbReference>
<protein>
    <submittedName>
        <fullName evidence="5">Tetratricopeptide repeat protein</fullName>
    </submittedName>
</protein>
<evidence type="ECO:0000313" key="5">
    <source>
        <dbReference type="EMBL" id="MFD2185712.1"/>
    </source>
</evidence>
<dbReference type="InterPro" id="IPR016032">
    <property type="entry name" value="Sig_transdc_resp-reg_C-effctor"/>
</dbReference>
<feature type="domain" description="HTH luxR-type" evidence="4">
    <location>
        <begin position="519"/>
        <end position="576"/>
    </location>
</feature>
<name>A0ABW5ATD4_9FLAO</name>
<feature type="transmembrane region" description="Helical" evidence="3">
    <location>
        <begin position="371"/>
        <end position="393"/>
    </location>
</feature>
<dbReference type="Gene3D" id="1.25.40.10">
    <property type="entry name" value="Tetratricopeptide repeat domain"/>
    <property type="match status" value="1"/>
</dbReference>
<feature type="coiled-coil region" evidence="2">
    <location>
        <begin position="423"/>
        <end position="450"/>
    </location>
</feature>
<proteinExistence type="predicted"/>
<dbReference type="EMBL" id="JBHUHY010000002">
    <property type="protein sequence ID" value="MFD2185712.1"/>
    <property type="molecule type" value="Genomic_DNA"/>
</dbReference>
<dbReference type="SMART" id="SM00028">
    <property type="entry name" value="TPR"/>
    <property type="match status" value="4"/>
</dbReference>
<dbReference type="PROSITE" id="PS50005">
    <property type="entry name" value="TPR"/>
    <property type="match status" value="1"/>
</dbReference>
<dbReference type="PANTHER" id="PTHR10098">
    <property type="entry name" value="RAPSYN-RELATED"/>
    <property type="match status" value="1"/>
</dbReference>
<evidence type="ECO:0000256" key="3">
    <source>
        <dbReference type="SAM" id="Phobius"/>
    </source>
</evidence>
<keyword evidence="6" id="KW-1185">Reference proteome</keyword>
<evidence type="ECO:0000256" key="1">
    <source>
        <dbReference type="PROSITE-ProRule" id="PRU00339"/>
    </source>
</evidence>
<dbReference type="RefSeq" id="WP_378318687.1">
    <property type="nucleotide sequence ID" value="NZ_JBHUHY010000002.1"/>
</dbReference>
<dbReference type="SMART" id="SM00421">
    <property type="entry name" value="HTH_LUXR"/>
    <property type="match status" value="1"/>
</dbReference>
<keyword evidence="1" id="KW-0802">TPR repeat</keyword>
<keyword evidence="3" id="KW-1133">Transmembrane helix</keyword>
<keyword evidence="2" id="KW-0175">Coiled coil</keyword>
<sequence>MNFSNVSLCQIERYLVIKNLTVGIVIGVLFSLNLTYAVEKTKTIDSLLQQLNLHKENDMARVDLLNAIGFEYWIINANESIVFGKKALRLSSTLSYVDGLAKANRIIGVAHWAQGNLNRALEYLNTSHEFYKKIQDRTGLANTRLNIGMVYADLKEYEKALHHYEQAINEFTALGLKGRIATTFTKIGTILIEQHKDAEALQYLTDALQMHIANNFTYGIAEAHNRLGVLYLHKNEIEQASYHIKKSMELGSVVNDIDGLTNNLIIYGKILRLSDHLDQAVIKLNKGLELAKENNLKKYELSAYDELKELKKQQYKPEEALLFYDKYVTLKDSLFNSEKSKQIAYLEFENELDRKDKELLALKAQEKKDSLIKIILILGFIIISICGYIIFIISKQRAKKSKELSAKNQELLESAYILTQKDLENSELKQQELKRQLDFKNKELTSYTLNFIKKNEVVQQLKSTIQDIKKSSSIEEDKLIADLNKIIRKNLSIDRDWEDFTRFFEDAHQGFYTKLKSKHQDLSTNDLKICSLVRLNLNIKETASILGISPESVKTARYRLRKKLGLDPQQEILTYLLQLEQG</sequence>
<organism evidence="5 6">
    <name type="scientific">Aquimarina celericrescens</name>
    <dbReference type="NCBI Taxonomy" id="1964542"/>
    <lineage>
        <taxon>Bacteria</taxon>
        <taxon>Pseudomonadati</taxon>
        <taxon>Bacteroidota</taxon>
        <taxon>Flavobacteriia</taxon>
        <taxon>Flavobacteriales</taxon>
        <taxon>Flavobacteriaceae</taxon>
        <taxon>Aquimarina</taxon>
    </lineage>
</organism>
<dbReference type="InterPro" id="IPR000792">
    <property type="entry name" value="Tscrpt_reg_LuxR_C"/>
</dbReference>
<dbReference type="Pfam" id="PF13424">
    <property type="entry name" value="TPR_12"/>
    <property type="match status" value="1"/>
</dbReference>
<dbReference type="SUPFAM" id="SSF46894">
    <property type="entry name" value="C-terminal effector domain of the bipartite response regulators"/>
    <property type="match status" value="1"/>
</dbReference>
<feature type="transmembrane region" description="Helical" evidence="3">
    <location>
        <begin position="20"/>
        <end position="38"/>
    </location>
</feature>
<comment type="caution">
    <text evidence="5">The sequence shown here is derived from an EMBL/GenBank/DDBJ whole genome shotgun (WGS) entry which is preliminary data.</text>
</comment>
<feature type="repeat" description="TPR" evidence="1">
    <location>
        <begin position="141"/>
        <end position="174"/>
    </location>
</feature>
<dbReference type="SUPFAM" id="SSF48452">
    <property type="entry name" value="TPR-like"/>
    <property type="match status" value="2"/>
</dbReference>
<dbReference type="InterPro" id="IPR019734">
    <property type="entry name" value="TPR_rpt"/>
</dbReference>